<dbReference type="Proteomes" id="UP000650081">
    <property type="component" value="Unassembled WGS sequence"/>
</dbReference>
<dbReference type="RefSeq" id="WP_187467631.1">
    <property type="nucleotide sequence ID" value="NZ_JACSIT010000139.1"/>
</dbReference>
<dbReference type="GO" id="GO:0030246">
    <property type="term" value="F:carbohydrate binding"/>
    <property type="evidence" value="ECO:0007669"/>
    <property type="project" value="InterPro"/>
</dbReference>
<proteinExistence type="predicted"/>
<evidence type="ECO:0000313" key="5">
    <source>
        <dbReference type="Proteomes" id="UP000650081"/>
    </source>
</evidence>
<dbReference type="InterPro" id="IPR016134">
    <property type="entry name" value="Dockerin_dom"/>
</dbReference>
<dbReference type="CDD" id="cd14252">
    <property type="entry name" value="Dockerin_like"/>
    <property type="match status" value="1"/>
</dbReference>
<evidence type="ECO:0000256" key="2">
    <source>
        <dbReference type="SAM" id="SignalP"/>
    </source>
</evidence>
<comment type="caution">
    <text evidence="4">The sequence shown here is derived from an EMBL/GenBank/DDBJ whole genome shotgun (WGS) entry which is preliminary data.</text>
</comment>
<name>A0A923PMT4_9BACT</name>
<reference evidence="4" key="1">
    <citation type="submission" date="2020-08" db="EMBL/GenBank/DDBJ databases">
        <title>Lewinella bacteria from marine environments.</title>
        <authorList>
            <person name="Zhong Y."/>
        </authorList>
    </citation>
    <scope>NUCLEOTIDE SEQUENCE</scope>
    <source>
        <strain evidence="4">KCTC 42187</strain>
    </source>
</reference>
<keyword evidence="2" id="KW-0732">Signal</keyword>
<feature type="chain" id="PRO_5037839447" evidence="2">
    <location>
        <begin position="22"/>
        <end position="1472"/>
    </location>
</feature>
<keyword evidence="5" id="KW-1185">Reference proteome</keyword>
<dbReference type="InterPro" id="IPR026444">
    <property type="entry name" value="Secre_tail"/>
</dbReference>
<evidence type="ECO:0000259" key="3">
    <source>
        <dbReference type="PROSITE" id="PS51766"/>
    </source>
</evidence>
<feature type="signal peptide" evidence="2">
    <location>
        <begin position="1"/>
        <end position="21"/>
    </location>
</feature>
<dbReference type="EMBL" id="JACSIT010000139">
    <property type="protein sequence ID" value="MBC6995601.1"/>
    <property type="molecule type" value="Genomic_DNA"/>
</dbReference>
<accession>A0A923PMT4</accession>
<dbReference type="GO" id="GO:0000272">
    <property type="term" value="P:polysaccharide catabolic process"/>
    <property type="evidence" value="ECO:0007669"/>
    <property type="project" value="InterPro"/>
</dbReference>
<feature type="region of interest" description="Disordered" evidence="1">
    <location>
        <begin position="797"/>
        <end position="822"/>
    </location>
</feature>
<dbReference type="PROSITE" id="PS51766">
    <property type="entry name" value="DOCKERIN"/>
    <property type="match status" value="1"/>
</dbReference>
<dbReference type="Gene3D" id="1.10.1330.10">
    <property type="entry name" value="Dockerin domain"/>
    <property type="match status" value="1"/>
</dbReference>
<protein>
    <submittedName>
        <fullName evidence="4">T9SS type A sorting domain-containing protein</fullName>
    </submittedName>
</protein>
<dbReference type="SUPFAM" id="SSF49452">
    <property type="entry name" value="Starch-binding domain-like"/>
    <property type="match status" value="1"/>
</dbReference>
<sequence>MTKILRTLVLGLALLLTNLLAAQTDSVALVTIASVNITLDDLCNATVIPQEILVGEFDADGNGNLPYDAFTITVEDSDPSNGPVIDHCGTFRVVITAEGIAGFTTGWMTVVAEDKTPPVFTSVPTAPAGPLYCTAIEGIDLGLLANTVNRCYSVNTRTNSIVPGTLNPALLARLLAGGGLPEVTDNCSEIVEVCVNDIVTRSSVDPLCNDVELTRTFTATDGSCPSASGEENAPAVASYSITFVRPTLDDLDVSNIPDVVTIECDELNALGLDFGDVPAPQPGDLPFLNGPDGTQIPLVLGQGATFCNLGLTYEDSPVIPTCPLAYKVIRTYTVIDWCAPEDVRTFTQILKIGDFTPPTFTAPTQDLNFDGLPDVGPLQFVTNAGNQCGAYIRLDMPGIRLVDACSGALTLRADIFPNGNTNAPSIGTVFLNLNNVGAEISPLLPVGNHVIRYTYQDDCDNRDFTDVDIRIIDGTAPVAVCEDGLNVSLTAGLSQTGDGSLGLAVLTPEMLDNGSYDDCSGVQLAIGRVRQNANGTYQLLAGASYGQRIEVTCADLGEVLVGLRATDAAGNVNYCWLSVLVEDKLAPTCTPPAPVFLTCQAYEAVGLPAIIQEASDEELDAAFGTAAGEDNCEVTLTQTITGGINSCGVGTFTRTFTATDGEGFTNLQICQQRITVSAVHDYIISFPGDTEAFCRMTPNIGGVEVIRSACDLITTEVSTDTLESTVDECYKLRIEYLVINWCEYNTFGQPYLLPRDFDGDNNLRERTFLHLLPRSLTTTTDDTAVLDADAIRNNNGFTWPVDDGNDNDGTDDHNGNDNNDNFTYGVDNSRGAFRYIQYVKIYDEEAPTITENNQETCFEALGANCTGDVVLRFELTDECTAQEQLGFRIELDLDYELSAGFDRTRLLLPGEVSDNGEGDYTVTLANVPTGSHAIRVRGTDGCGNVDVEVIEFCVEDAKAPTPICIGQLTVTLMPNGEGGGNAAIWATDFIASEVEDCSGTVTYSIYTEAEANEAGFTPVAGRDGILLDCESDATVPVRVYAFDPLGRADYCAVFVLVQRAENACLEENRSSIGGTILSENGVAVGGVELTLTGEIENLATLSDGQGRYVFDGLVVGRDFTVDAFFDDYINHSQGISTFDLVLITRHILGLEDLGSPYRRLAADANNDEEITVQDIIAIRRLILGLDDSYNDNTAYRFVDAGFVFPVAQNPWATNFPEVVNVNNLAANVRDADLIAIMVGDASGDGIRRPRGVAGERAFAAENIAMMAGNTYEIALEAGATAGLAGVQGTFVFGEGVRITGLDYGQLEAGNVNPAYLGRGMIPFSFHTPDGLATALPLLRVTVVAERNVTLREVLSVNSEVVYAEGYTAAGQHQGLAIDFGDAPETEAPAALLQNVPNPVKESTVIRFRAETGGAGELTIRDLTGKVVSQRTLELSAGENQVTVFRAELGAAGVFTYTLRAGDFTATRKMIVQ</sequence>
<feature type="domain" description="Dockerin" evidence="3">
    <location>
        <begin position="1121"/>
        <end position="1191"/>
    </location>
</feature>
<gene>
    <name evidence="4" type="ORF">H9S92_15645</name>
</gene>
<evidence type="ECO:0000256" key="1">
    <source>
        <dbReference type="SAM" id="MobiDB-lite"/>
    </source>
</evidence>
<evidence type="ECO:0000313" key="4">
    <source>
        <dbReference type="EMBL" id="MBC6995601.1"/>
    </source>
</evidence>
<dbReference type="InterPro" id="IPR013784">
    <property type="entry name" value="Carb-bd-like_fold"/>
</dbReference>
<dbReference type="NCBIfam" id="TIGR04183">
    <property type="entry name" value="Por_Secre_tail"/>
    <property type="match status" value="1"/>
</dbReference>
<organism evidence="4 5">
    <name type="scientific">Neolewinella lacunae</name>
    <dbReference type="NCBI Taxonomy" id="1517758"/>
    <lineage>
        <taxon>Bacteria</taxon>
        <taxon>Pseudomonadati</taxon>
        <taxon>Bacteroidota</taxon>
        <taxon>Saprospiria</taxon>
        <taxon>Saprospirales</taxon>
        <taxon>Lewinellaceae</taxon>
        <taxon>Neolewinella</taxon>
    </lineage>
</organism>
<dbReference type="InterPro" id="IPR036439">
    <property type="entry name" value="Dockerin_dom_sf"/>
</dbReference>